<evidence type="ECO:0000313" key="1">
    <source>
        <dbReference type="EMBL" id="AIA83175.1"/>
    </source>
</evidence>
<proteinExistence type="predicted"/>
<dbReference type="RefSeq" id="YP_009042144.1">
    <property type="nucleotide sequence ID" value="NC_024329.1"/>
</dbReference>
<evidence type="ECO:0000313" key="3">
    <source>
        <dbReference type="Proteomes" id="UP000026988"/>
    </source>
</evidence>
<evidence type="ECO:0000313" key="4">
    <source>
        <dbReference type="Proteomes" id="UP000242360"/>
    </source>
</evidence>
<evidence type="ECO:0000313" key="2">
    <source>
        <dbReference type="EMBL" id="AIA83224.1"/>
    </source>
</evidence>
<organism evidence="1 4">
    <name type="scientific">Lauvirus lau218</name>
    <dbReference type="NCBI Taxonomy" id="1465639"/>
    <lineage>
        <taxon>Viruses</taxon>
        <taxon>Duplodnaviria</taxon>
        <taxon>Heunggongvirae</taxon>
        <taxon>Uroviricota</taxon>
        <taxon>Caudoviricetes</taxon>
        <taxon>Autographivirales</taxon>
        <taxon>Lauvirus</taxon>
    </lineage>
</organism>
<keyword evidence="1" id="KW-0238">DNA-binding</keyword>
<name>A0A060BGY8_9CAUD</name>
<dbReference type="KEGG" id="vg:26673034"/>
<accession>A0A060BGY8</accession>
<sequence length="219" mass="24173">MKNNNKKIEAFLTPTGTAMWASIIEPNKKFNADGVYMIDIQFDLETIDVVKKMLEKQRDDFLEVCLEDGTIKGAKANKVVVADVLRETEDKDGNLTGGVYIKAKQYTKTWDGKPQKVTIVDASGRVLQNFKKLVGNGSQVRAKLYPKPYYMASTNTVGISLRINAVQIIDLIEFSSNGQGSDFEAVEGGFTDNNDNIMANFGNVADEVKEPAMVADANF</sequence>
<dbReference type="GO" id="GO:0003677">
    <property type="term" value="F:DNA binding"/>
    <property type="evidence" value="ECO:0007669"/>
    <property type="project" value="UniProtKB-KW"/>
</dbReference>
<dbReference type="EMBL" id="KJ183192">
    <property type="protein sequence ID" value="AIA83175.1"/>
    <property type="molecule type" value="Genomic_DNA"/>
</dbReference>
<dbReference type="InterPro" id="IPR012340">
    <property type="entry name" value="NA-bd_OB-fold"/>
</dbReference>
<dbReference type="EMBL" id="KJ183193">
    <property type="protein sequence ID" value="AIA83224.1"/>
    <property type="molecule type" value="Genomic_DNA"/>
</dbReference>
<protein>
    <submittedName>
        <fullName evidence="1">Phage ssDNA-binding protein</fullName>
    </submittedName>
</protein>
<dbReference type="GeneID" id="26673034"/>
<dbReference type="Proteomes" id="UP000242360">
    <property type="component" value="Segment"/>
</dbReference>
<dbReference type="Gene3D" id="2.40.50.140">
    <property type="entry name" value="Nucleic acid-binding proteins"/>
    <property type="match status" value="1"/>
</dbReference>
<dbReference type="Proteomes" id="UP000026988">
    <property type="component" value="Genome"/>
</dbReference>
<dbReference type="SUPFAM" id="SSF50249">
    <property type="entry name" value="Nucleic acid-binding proteins"/>
    <property type="match status" value="1"/>
</dbReference>
<reference evidence="3 4" key="1">
    <citation type="submission" date="2014-01" db="EMBL/GenBank/DDBJ databases">
        <title>Sulfur oxidation genes in diverse deep-sea viruses.</title>
        <authorList>
            <person name="Anantharaman K."/>
            <person name="Duhaime M.B."/>
            <person name="Breier J.A."/>
            <person name="Toner B.M."/>
            <person name="Dick G.J."/>
        </authorList>
    </citation>
    <scope>NUCLEOTIDE SEQUENCE [LARGE SCALE GENOMIC DNA]</scope>
    <source>
        <strain evidence="1 4">KiloMoana</strain>
        <strain evidence="2">TahiMoana</strain>
    </source>
</reference>